<dbReference type="Gene3D" id="3.30.200.150">
    <property type="match status" value="1"/>
</dbReference>
<sequence>MTSYFEQIEKFVEVRKRIFLLKADIPLEVIWRNNLNKNAIEQKEIISLCSKYFSEPPLQVDQLSNGGTFHTIYTVKFSGRKDVVVRANSIEHSYVGPDFYLDKYIGSKLNSLGLPALNVFHIDISRSVYPFDYQIIEKANGTILNSINDQKEFEKSVVILGRFVAEYHKIKIGMFGPLNLLALIKSEEWKGLHDSWRDFLLLNLKQHVDLCVSANGLKPEEAIEINKKFEYPEYFNIGDGYLLHGDLGNHNIFVHNNQALIIDWEDCIAGDPVFDISCWGSFYKNDSERALELFLKGYKEKGKLPKDFFIRYWLYYLRIVLAKAVHRYKFRYSTLNEYKIKKALEKLNELGL</sequence>
<proteinExistence type="predicted"/>
<dbReference type="Gene3D" id="3.90.1200.10">
    <property type="match status" value="1"/>
</dbReference>
<dbReference type="EMBL" id="DRVY01000057">
    <property type="protein sequence ID" value="HHR92260.1"/>
    <property type="molecule type" value="Genomic_DNA"/>
</dbReference>
<dbReference type="InterPro" id="IPR002575">
    <property type="entry name" value="Aminoglycoside_PTrfase"/>
</dbReference>
<feature type="domain" description="Aminoglycoside phosphotransferase" evidence="1">
    <location>
        <begin position="82"/>
        <end position="299"/>
    </location>
</feature>
<name>A0A7C5YXQ8_UNCC3</name>
<dbReference type="SUPFAM" id="SSF56112">
    <property type="entry name" value="Protein kinase-like (PK-like)"/>
    <property type="match status" value="1"/>
</dbReference>
<dbReference type="Pfam" id="PF01636">
    <property type="entry name" value="APH"/>
    <property type="match status" value="1"/>
</dbReference>
<dbReference type="PANTHER" id="PTHR21310">
    <property type="entry name" value="AMINOGLYCOSIDE PHOSPHOTRANSFERASE-RELATED-RELATED"/>
    <property type="match status" value="1"/>
</dbReference>
<gene>
    <name evidence="2" type="ORF">ENL96_01980</name>
</gene>
<comment type="caution">
    <text evidence="2">The sequence shown here is derived from an EMBL/GenBank/DDBJ whole genome shotgun (WGS) entry which is preliminary data.</text>
</comment>
<evidence type="ECO:0000313" key="2">
    <source>
        <dbReference type="EMBL" id="HHR92260.1"/>
    </source>
</evidence>
<dbReference type="GO" id="GO:0016740">
    <property type="term" value="F:transferase activity"/>
    <property type="evidence" value="ECO:0007669"/>
    <property type="project" value="UniProtKB-KW"/>
</dbReference>
<keyword evidence="2" id="KW-0808">Transferase</keyword>
<organism evidence="2">
    <name type="scientific">candidate division CPR3 bacterium</name>
    <dbReference type="NCBI Taxonomy" id="2268181"/>
    <lineage>
        <taxon>Bacteria</taxon>
        <taxon>Bacteria division CPR3</taxon>
    </lineage>
</organism>
<accession>A0A7C5YXQ8</accession>
<reference evidence="2" key="1">
    <citation type="journal article" date="2020" name="mSystems">
        <title>Genome- and Community-Level Interaction Insights into Carbon Utilization and Element Cycling Functions of Hydrothermarchaeota in Hydrothermal Sediment.</title>
        <authorList>
            <person name="Zhou Z."/>
            <person name="Liu Y."/>
            <person name="Xu W."/>
            <person name="Pan J."/>
            <person name="Luo Z.H."/>
            <person name="Li M."/>
        </authorList>
    </citation>
    <scope>NUCLEOTIDE SEQUENCE [LARGE SCALE GENOMIC DNA]</scope>
    <source>
        <strain evidence="2">SpSt-1042</strain>
    </source>
</reference>
<dbReference type="AlphaFoldDB" id="A0A7C5YXQ8"/>
<evidence type="ECO:0000259" key="1">
    <source>
        <dbReference type="Pfam" id="PF01636"/>
    </source>
</evidence>
<dbReference type="PANTHER" id="PTHR21310:SF15">
    <property type="entry name" value="AMINOGLYCOSIDE PHOSPHOTRANSFERASE DOMAIN-CONTAINING PROTEIN"/>
    <property type="match status" value="1"/>
</dbReference>
<dbReference type="InterPro" id="IPR051678">
    <property type="entry name" value="AGP_Transferase"/>
</dbReference>
<dbReference type="InterPro" id="IPR011009">
    <property type="entry name" value="Kinase-like_dom_sf"/>
</dbReference>
<protein>
    <submittedName>
        <fullName evidence="2">Aminoglycoside phosphotransferase family protein</fullName>
    </submittedName>
</protein>